<dbReference type="Gene3D" id="3.30.70.270">
    <property type="match status" value="2"/>
</dbReference>
<dbReference type="PANTHER" id="PTHR37984">
    <property type="entry name" value="PROTEIN CBG26694"/>
    <property type="match status" value="1"/>
</dbReference>
<dbReference type="Pfam" id="PF00078">
    <property type="entry name" value="RVT_1"/>
    <property type="match status" value="1"/>
</dbReference>
<proteinExistence type="predicted"/>
<organism evidence="2 3">
    <name type="scientific">Ridgeia piscesae</name>
    <name type="common">Tubeworm</name>
    <dbReference type="NCBI Taxonomy" id="27915"/>
    <lineage>
        <taxon>Eukaryota</taxon>
        <taxon>Metazoa</taxon>
        <taxon>Spiralia</taxon>
        <taxon>Lophotrochozoa</taxon>
        <taxon>Annelida</taxon>
        <taxon>Polychaeta</taxon>
        <taxon>Sedentaria</taxon>
        <taxon>Canalipalpata</taxon>
        <taxon>Sabellida</taxon>
        <taxon>Siboglinidae</taxon>
        <taxon>Ridgeia</taxon>
    </lineage>
</organism>
<name>A0AAD9L2S8_RIDPI</name>
<accession>A0AAD9L2S8</accession>
<dbReference type="AlphaFoldDB" id="A0AAD9L2S8"/>
<comment type="caution">
    <text evidence="2">The sequence shown here is derived from an EMBL/GenBank/DDBJ whole genome shotgun (WGS) entry which is preliminary data.</text>
</comment>
<dbReference type="InterPro" id="IPR050951">
    <property type="entry name" value="Retrovirus_Pol_polyprotein"/>
</dbReference>
<evidence type="ECO:0000313" key="3">
    <source>
        <dbReference type="Proteomes" id="UP001209878"/>
    </source>
</evidence>
<feature type="domain" description="Reverse transcriptase" evidence="1">
    <location>
        <begin position="1"/>
        <end position="65"/>
    </location>
</feature>
<gene>
    <name evidence="2" type="ORF">NP493_372g05007</name>
</gene>
<evidence type="ECO:0000313" key="2">
    <source>
        <dbReference type="EMBL" id="KAK2182009.1"/>
    </source>
</evidence>
<evidence type="ECO:0000259" key="1">
    <source>
        <dbReference type="PROSITE" id="PS50878"/>
    </source>
</evidence>
<reference evidence="2" key="1">
    <citation type="journal article" date="2023" name="Mol. Biol. Evol.">
        <title>Third-Generation Sequencing Reveals the Adaptive Role of the Epigenome in Three Deep-Sea Polychaetes.</title>
        <authorList>
            <person name="Perez M."/>
            <person name="Aroh O."/>
            <person name="Sun Y."/>
            <person name="Lan Y."/>
            <person name="Juniper S.K."/>
            <person name="Young C.R."/>
            <person name="Angers B."/>
            <person name="Qian P.Y."/>
        </authorList>
    </citation>
    <scope>NUCLEOTIDE SEQUENCE</scope>
    <source>
        <strain evidence="2">R07B-5</strain>
    </source>
</reference>
<dbReference type="InterPro" id="IPR000477">
    <property type="entry name" value="RT_dom"/>
</dbReference>
<dbReference type="PANTHER" id="PTHR37984:SF5">
    <property type="entry name" value="PROTEIN NYNRIN-LIKE"/>
    <property type="match status" value="1"/>
</dbReference>
<dbReference type="SUPFAM" id="SSF56672">
    <property type="entry name" value="DNA/RNA polymerases"/>
    <property type="match status" value="1"/>
</dbReference>
<dbReference type="InterPro" id="IPR043128">
    <property type="entry name" value="Rev_trsase/Diguanyl_cyclase"/>
</dbReference>
<protein>
    <recommendedName>
        <fullName evidence="1">Reverse transcriptase domain-containing protein</fullName>
    </recommendedName>
</protein>
<dbReference type="InterPro" id="IPR043502">
    <property type="entry name" value="DNA/RNA_pol_sf"/>
</dbReference>
<dbReference type="EMBL" id="JAODUO010000371">
    <property type="protein sequence ID" value="KAK2182009.1"/>
    <property type="molecule type" value="Genomic_DNA"/>
</dbReference>
<keyword evidence="3" id="KW-1185">Reference proteome</keyword>
<sequence length="129" mass="14736">MENILQGIPHVAVYLDDIILMGATKAQHLETLDMVLGRLEEAGLRLKRKTFTFLADEVVYLGHRIDQHGLHPVQDKVELILKARSSENVQKLQAFLGLLEDYGRLLYNLSTVLSPVHKLLCKGHKWLWV</sequence>
<dbReference type="PROSITE" id="PS50878">
    <property type="entry name" value="RT_POL"/>
    <property type="match status" value="1"/>
</dbReference>
<dbReference type="Proteomes" id="UP001209878">
    <property type="component" value="Unassembled WGS sequence"/>
</dbReference>